<name>A0A0F9BXA2_9ZZZZ</name>
<dbReference type="EMBL" id="LAZR01049686">
    <property type="protein sequence ID" value="KKK89061.1"/>
    <property type="molecule type" value="Genomic_DNA"/>
</dbReference>
<evidence type="ECO:0000313" key="1">
    <source>
        <dbReference type="EMBL" id="KKK89061.1"/>
    </source>
</evidence>
<proteinExistence type="predicted"/>
<comment type="caution">
    <text evidence="1">The sequence shown here is derived from an EMBL/GenBank/DDBJ whole genome shotgun (WGS) entry which is preliminary data.</text>
</comment>
<accession>A0A0F9BXA2</accession>
<dbReference type="AlphaFoldDB" id="A0A0F9BXA2"/>
<reference evidence="1" key="1">
    <citation type="journal article" date="2015" name="Nature">
        <title>Complex archaea that bridge the gap between prokaryotes and eukaryotes.</title>
        <authorList>
            <person name="Spang A."/>
            <person name="Saw J.H."/>
            <person name="Jorgensen S.L."/>
            <person name="Zaremba-Niedzwiedzka K."/>
            <person name="Martijn J."/>
            <person name="Lind A.E."/>
            <person name="van Eijk R."/>
            <person name="Schleper C."/>
            <person name="Guy L."/>
            <person name="Ettema T.J."/>
        </authorList>
    </citation>
    <scope>NUCLEOTIDE SEQUENCE</scope>
</reference>
<organism evidence="1">
    <name type="scientific">marine sediment metagenome</name>
    <dbReference type="NCBI Taxonomy" id="412755"/>
    <lineage>
        <taxon>unclassified sequences</taxon>
        <taxon>metagenomes</taxon>
        <taxon>ecological metagenomes</taxon>
    </lineage>
</organism>
<gene>
    <name evidence="1" type="ORF">LCGC14_2736950</name>
</gene>
<sequence>MERNEFKISIKKIQKLLKIDERYFKLRIYIDDDCSIIYDKKTKEI</sequence>
<protein>
    <submittedName>
        <fullName evidence="1">Uncharacterized protein</fullName>
    </submittedName>
</protein>